<evidence type="ECO:0000256" key="5">
    <source>
        <dbReference type="ARBA" id="ARBA00022679"/>
    </source>
</evidence>
<dbReference type="PANTHER" id="PTHR45453">
    <property type="entry name" value="PHOSPHATE REGULON SENSOR PROTEIN PHOR"/>
    <property type="match status" value="1"/>
</dbReference>
<keyword evidence="5" id="KW-0808">Transferase</keyword>
<accession>A0A9D1AN35</accession>
<sequence>MRIVCSYLYRRRREIVLFLFFAFVFAGAFLLYRLPVEAVMYPTLICAVVGLLALVPGFLRARRKHRLLIELAALPAALMERFPEPRTQDDEDYQQIIGALREEERRLKSAMELRYADMIDYYTVWAHQIKTPIASMRLTLQEEDSELSRAVSEDLLRIEQYVEMVLCYLRLDSESTDYMFREQELDPIVRQAVKRLSGQFIRRRIRLCYEPLCAQVLTDEKWLLFVVEQVLTNALKYTMPGGTITVFLEEPLTLCIQDTGIGIAPEDLPRVFEKGYTGVNGRADKKASGLGLYLCRRICTALGHTITANSSPDSGTVIRIRLARRELRPE</sequence>
<comment type="subcellular location">
    <subcellularLocation>
        <location evidence="2">Cell membrane</location>
        <topology evidence="2">Multi-pass membrane protein</topology>
    </subcellularLocation>
</comment>
<dbReference type="InterPro" id="IPR003594">
    <property type="entry name" value="HATPase_dom"/>
</dbReference>
<dbReference type="SMART" id="SM00387">
    <property type="entry name" value="HATPase_c"/>
    <property type="match status" value="1"/>
</dbReference>
<keyword evidence="9" id="KW-0902">Two-component regulatory system</keyword>
<dbReference type="GO" id="GO:0000155">
    <property type="term" value="F:phosphorelay sensor kinase activity"/>
    <property type="evidence" value="ECO:0007669"/>
    <property type="project" value="TreeGrafter"/>
</dbReference>
<keyword evidence="8 11" id="KW-1133">Transmembrane helix</keyword>
<evidence type="ECO:0000259" key="12">
    <source>
        <dbReference type="PROSITE" id="PS50109"/>
    </source>
</evidence>
<dbReference type="GO" id="GO:0004721">
    <property type="term" value="F:phosphoprotein phosphatase activity"/>
    <property type="evidence" value="ECO:0007669"/>
    <property type="project" value="TreeGrafter"/>
</dbReference>
<reference evidence="13" key="2">
    <citation type="journal article" date="2021" name="PeerJ">
        <title>Extensive microbial diversity within the chicken gut microbiome revealed by metagenomics and culture.</title>
        <authorList>
            <person name="Gilroy R."/>
            <person name="Ravi A."/>
            <person name="Getino M."/>
            <person name="Pursley I."/>
            <person name="Horton D.L."/>
            <person name="Alikhan N.F."/>
            <person name="Baker D."/>
            <person name="Gharbi K."/>
            <person name="Hall N."/>
            <person name="Watson M."/>
            <person name="Adriaenssens E.M."/>
            <person name="Foster-Nyarko E."/>
            <person name="Jarju S."/>
            <person name="Secka A."/>
            <person name="Antonio M."/>
            <person name="Oren A."/>
            <person name="Chaudhuri R.R."/>
            <person name="La Ragione R."/>
            <person name="Hildebrand F."/>
            <person name="Pallen M.J."/>
        </authorList>
    </citation>
    <scope>NUCLEOTIDE SEQUENCE</scope>
    <source>
        <strain evidence="13">ChiSxjej1B13-7958</strain>
    </source>
</reference>
<name>A0A9D1AN35_9FIRM</name>
<evidence type="ECO:0000256" key="11">
    <source>
        <dbReference type="SAM" id="Phobius"/>
    </source>
</evidence>
<evidence type="ECO:0000256" key="2">
    <source>
        <dbReference type="ARBA" id="ARBA00004651"/>
    </source>
</evidence>
<evidence type="ECO:0000256" key="6">
    <source>
        <dbReference type="ARBA" id="ARBA00022692"/>
    </source>
</evidence>
<dbReference type="AlphaFoldDB" id="A0A9D1AN35"/>
<evidence type="ECO:0000256" key="9">
    <source>
        <dbReference type="ARBA" id="ARBA00023012"/>
    </source>
</evidence>
<reference evidence="13" key="1">
    <citation type="submission" date="2020-10" db="EMBL/GenBank/DDBJ databases">
        <authorList>
            <person name="Gilroy R."/>
        </authorList>
    </citation>
    <scope>NUCLEOTIDE SEQUENCE</scope>
    <source>
        <strain evidence="13">ChiSxjej1B13-7958</strain>
    </source>
</reference>
<protein>
    <recommendedName>
        <fullName evidence="3">histidine kinase</fullName>
        <ecNumber evidence="3">2.7.13.3</ecNumber>
    </recommendedName>
</protein>
<evidence type="ECO:0000256" key="10">
    <source>
        <dbReference type="ARBA" id="ARBA00023136"/>
    </source>
</evidence>
<keyword evidence="10 11" id="KW-0472">Membrane</keyword>
<dbReference type="GO" id="GO:0005886">
    <property type="term" value="C:plasma membrane"/>
    <property type="evidence" value="ECO:0007669"/>
    <property type="project" value="UniProtKB-SubCell"/>
</dbReference>
<dbReference type="InterPro" id="IPR050351">
    <property type="entry name" value="BphY/WalK/GraS-like"/>
</dbReference>
<dbReference type="SUPFAM" id="SSF55874">
    <property type="entry name" value="ATPase domain of HSP90 chaperone/DNA topoisomerase II/histidine kinase"/>
    <property type="match status" value="1"/>
</dbReference>
<keyword evidence="7 13" id="KW-0418">Kinase</keyword>
<dbReference type="GO" id="GO:0016036">
    <property type="term" value="P:cellular response to phosphate starvation"/>
    <property type="evidence" value="ECO:0007669"/>
    <property type="project" value="TreeGrafter"/>
</dbReference>
<dbReference type="InterPro" id="IPR005467">
    <property type="entry name" value="His_kinase_dom"/>
</dbReference>
<feature type="transmembrane region" description="Helical" evidence="11">
    <location>
        <begin position="15"/>
        <end position="32"/>
    </location>
</feature>
<keyword evidence="6 11" id="KW-0812">Transmembrane</keyword>
<dbReference type="PRINTS" id="PR00344">
    <property type="entry name" value="BCTRLSENSOR"/>
</dbReference>
<dbReference type="EC" id="2.7.13.3" evidence="3"/>
<dbReference type="Gene3D" id="3.30.565.10">
    <property type="entry name" value="Histidine kinase-like ATPase, C-terminal domain"/>
    <property type="match status" value="1"/>
</dbReference>
<dbReference type="Pfam" id="PF02518">
    <property type="entry name" value="HATPase_c"/>
    <property type="match status" value="1"/>
</dbReference>
<evidence type="ECO:0000256" key="8">
    <source>
        <dbReference type="ARBA" id="ARBA00022989"/>
    </source>
</evidence>
<gene>
    <name evidence="13" type="ORF">IAB89_02455</name>
</gene>
<dbReference type="InterPro" id="IPR004358">
    <property type="entry name" value="Sig_transdc_His_kin-like_C"/>
</dbReference>
<dbReference type="InterPro" id="IPR036890">
    <property type="entry name" value="HATPase_C_sf"/>
</dbReference>
<comment type="catalytic activity">
    <reaction evidence="1">
        <text>ATP + protein L-histidine = ADP + protein N-phospho-L-histidine.</text>
        <dbReference type="EC" id="2.7.13.3"/>
    </reaction>
</comment>
<evidence type="ECO:0000256" key="4">
    <source>
        <dbReference type="ARBA" id="ARBA00022475"/>
    </source>
</evidence>
<feature type="domain" description="Histidine kinase" evidence="12">
    <location>
        <begin position="124"/>
        <end position="326"/>
    </location>
</feature>
<proteinExistence type="predicted"/>
<evidence type="ECO:0000256" key="3">
    <source>
        <dbReference type="ARBA" id="ARBA00012438"/>
    </source>
</evidence>
<evidence type="ECO:0000256" key="1">
    <source>
        <dbReference type="ARBA" id="ARBA00000085"/>
    </source>
</evidence>
<dbReference type="Proteomes" id="UP000824242">
    <property type="component" value="Unassembled WGS sequence"/>
</dbReference>
<organism evidence="13 14">
    <name type="scientific">Candidatus Caccousia avicola</name>
    <dbReference type="NCBI Taxonomy" id="2840721"/>
    <lineage>
        <taxon>Bacteria</taxon>
        <taxon>Bacillati</taxon>
        <taxon>Bacillota</taxon>
        <taxon>Clostridia</taxon>
        <taxon>Eubacteriales</taxon>
        <taxon>Oscillospiraceae</taxon>
        <taxon>Oscillospiraceae incertae sedis</taxon>
        <taxon>Candidatus Caccousia</taxon>
    </lineage>
</organism>
<feature type="transmembrane region" description="Helical" evidence="11">
    <location>
        <begin position="38"/>
        <end position="59"/>
    </location>
</feature>
<evidence type="ECO:0000313" key="14">
    <source>
        <dbReference type="Proteomes" id="UP000824242"/>
    </source>
</evidence>
<evidence type="ECO:0000313" key="13">
    <source>
        <dbReference type="EMBL" id="HIR46510.1"/>
    </source>
</evidence>
<keyword evidence="4" id="KW-1003">Cell membrane</keyword>
<dbReference type="EMBL" id="DVGZ01000026">
    <property type="protein sequence ID" value="HIR46510.1"/>
    <property type="molecule type" value="Genomic_DNA"/>
</dbReference>
<dbReference type="PROSITE" id="PS50109">
    <property type="entry name" value="HIS_KIN"/>
    <property type="match status" value="1"/>
</dbReference>
<dbReference type="PANTHER" id="PTHR45453:SF2">
    <property type="entry name" value="HISTIDINE KINASE"/>
    <property type="match status" value="1"/>
</dbReference>
<evidence type="ECO:0000256" key="7">
    <source>
        <dbReference type="ARBA" id="ARBA00022777"/>
    </source>
</evidence>
<comment type="caution">
    <text evidence="13">The sequence shown here is derived from an EMBL/GenBank/DDBJ whole genome shotgun (WGS) entry which is preliminary data.</text>
</comment>